<organism evidence="1 2">
    <name type="scientific">Lapidilactobacillus dextrinicus DSM 20335</name>
    <dbReference type="NCBI Taxonomy" id="1423738"/>
    <lineage>
        <taxon>Bacteria</taxon>
        <taxon>Bacillati</taxon>
        <taxon>Bacillota</taxon>
        <taxon>Bacilli</taxon>
        <taxon>Lactobacillales</taxon>
        <taxon>Lactobacillaceae</taxon>
        <taxon>Lapidilactobacillus</taxon>
    </lineage>
</organism>
<dbReference type="Gene3D" id="1.20.120.330">
    <property type="entry name" value="Nucleotidyltransferases domain 2"/>
    <property type="match status" value="1"/>
</dbReference>
<dbReference type="Pfam" id="PF04439">
    <property type="entry name" value="Adenyl_transf"/>
    <property type="match status" value="2"/>
</dbReference>
<dbReference type="Gene3D" id="3.30.460.10">
    <property type="entry name" value="Beta Polymerase, domain 2"/>
    <property type="match status" value="2"/>
</dbReference>
<dbReference type="InterPro" id="IPR043519">
    <property type="entry name" value="NT_sf"/>
</dbReference>
<keyword evidence="2" id="KW-1185">Reference proteome</keyword>
<dbReference type="RefSeq" id="WP_057755044.1">
    <property type="nucleotide sequence ID" value="NZ_AYYK01000004.1"/>
</dbReference>
<evidence type="ECO:0000313" key="2">
    <source>
        <dbReference type="Proteomes" id="UP000051813"/>
    </source>
</evidence>
<dbReference type="AlphaFoldDB" id="A0A0R2BI78"/>
<sequence length="434" mass="50011">MKQEQMMLKFQNFFNENDDLRVFGMNGSRTNPNVVDDKFKDYDVVFFTDKVDKYVADRSFMKAFGEILLATEPGHDGLYLPEPLDVDGRHNFLVLYQSGLRIDWQFRPLKQLKGYLKEDTLTRIVGDKDGRVTKSLHPNDRQYWLGRPSEKTFNSSVKEFWWEFVNTLKAAIRQENFLAQFYLNLTREELIRMLTWGVATSHGFERSYGKENQQALKLLSPKVQRQVLATYDTSSLTAIYAALKAMGQLENTALKLVGDKLSLNYQPLLKLDQVPLTYLCSKDEQDLATYFDQQNASLLFQQESQLIDWGNRDEDIDSLVVVGSYGQGTQKPESDLDLVLITGNKAKFFQHHEFVNQFGKTTKVQTEFYGAVTSIRATYEDASEIEFSIADATWLEKPLPASTKQVLQGGFKVLVDKRQQFKNIKHLTTEQDLQ</sequence>
<proteinExistence type="predicted"/>
<dbReference type="PATRIC" id="fig|1423738.3.peg.1416"/>
<dbReference type="InterPro" id="IPR007530">
    <property type="entry name" value="Aminoglycoside_adenylylTfrase"/>
</dbReference>
<evidence type="ECO:0000313" key="1">
    <source>
        <dbReference type="EMBL" id="KRM79230.1"/>
    </source>
</evidence>
<gene>
    <name evidence="1" type="ORF">FC84_GL001401</name>
</gene>
<accession>A0A0R2BI78</accession>
<dbReference type="OrthoDB" id="9776406at2"/>
<name>A0A0R2BI78_9LACO</name>
<comment type="caution">
    <text evidence="1">The sequence shown here is derived from an EMBL/GenBank/DDBJ whole genome shotgun (WGS) entry which is preliminary data.</text>
</comment>
<dbReference type="SUPFAM" id="SSF81301">
    <property type="entry name" value="Nucleotidyltransferase"/>
    <property type="match status" value="2"/>
</dbReference>
<dbReference type="STRING" id="1423738.FC84_GL001401"/>
<dbReference type="Proteomes" id="UP000051813">
    <property type="component" value="Unassembled WGS sequence"/>
</dbReference>
<protein>
    <recommendedName>
        <fullName evidence="3">Polymerase nucleotidyl transferase domain-containing protein</fullName>
    </recommendedName>
</protein>
<dbReference type="SUPFAM" id="SSF81631">
    <property type="entry name" value="PAP/OAS1 substrate-binding domain"/>
    <property type="match status" value="1"/>
</dbReference>
<dbReference type="EMBL" id="AYYK01000004">
    <property type="protein sequence ID" value="KRM79230.1"/>
    <property type="molecule type" value="Genomic_DNA"/>
</dbReference>
<reference evidence="1 2" key="1">
    <citation type="journal article" date="2015" name="Genome Announc.">
        <title>Expanding the biotechnology potential of lactobacilli through comparative genomics of 213 strains and associated genera.</title>
        <authorList>
            <person name="Sun Z."/>
            <person name="Harris H.M."/>
            <person name="McCann A."/>
            <person name="Guo C."/>
            <person name="Argimon S."/>
            <person name="Zhang W."/>
            <person name="Yang X."/>
            <person name="Jeffery I.B."/>
            <person name="Cooney J.C."/>
            <person name="Kagawa T.F."/>
            <person name="Liu W."/>
            <person name="Song Y."/>
            <person name="Salvetti E."/>
            <person name="Wrobel A."/>
            <person name="Rasinkangas P."/>
            <person name="Parkhill J."/>
            <person name="Rea M.C."/>
            <person name="O'Sullivan O."/>
            <person name="Ritari J."/>
            <person name="Douillard F.P."/>
            <person name="Paul Ross R."/>
            <person name="Yang R."/>
            <person name="Briner A.E."/>
            <person name="Felis G.E."/>
            <person name="de Vos W.M."/>
            <person name="Barrangou R."/>
            <person name="Klaenhammer T.R."/>
            <person name="Caufield P.W."/>
            <person name="Cui Y."/>
            <person name="Zhang H."/>
            <person name="O'Toole P.W."/>
        </authorList>
    </citation>
    <scope>NUCLEOTIDE SEQUENCE [LARGE SCALE GENOMIC DNA]</scope>
    <source>
        <strain evidence="1 2">DSM 20335</strain>
    </source>
</reference>
<evidence type="ECO:0008006" key="3">
    <source>
        <dbReference type="Google" id="ProtNLM"/>
    </source>
</evidence>